<dbReference type="EMBL" id="JBDODL010000903">
    <property type="protein sequence ID" value="MES1920841.1"/>
    <property type="molecule type" value="Genomic_DNA"/>
</dbReference>
<organism evidence="1 2">
    <name type="scientific">Bonamia ostreae</name>
    <dbReference type="NCBI Taxonomy" id="126728"/>
    <lineage>
        <taxon>Eukaryota</taxon>
        <taxon>Sar</taxon>
        <taxon>Rhizaria</taxon>
        <taxon>Endomyxa</taxon>
        <taxon>Ascetosporea</taxon>
        <taxon>Haplosporida</taxon>
        <taxon>Bonamia</taxon>
    </lineage>
</organism>
<reference evidence="1 2" key="1">
    <citation type="journal article" date="2024" name="BMC Biol.">
        <title>Comparative genomics of Ascetosporea gives new insight into the evolutionary basis for animal parasitism in Rhizaria.</title>
        <authorList>
            <person name="Hiltunen Thoren M."/>
            <person name="Onut-Brannstrom I."/>
            <person name="Alfjorden A."/>
            <person name="Peckova H."/>
            <person name="Swords F."/>
            <person name="Hooper C."/>
            <person name="Holzer A.S."/>
            <person name="Bass D."/>
            <person name="Burki F."/>
        </authorList>
    </citation>
    <scope>NUCLEOTIDE SEQUENCE [LARGE SCALE GENOMIC DNA]</scope>
    <source>
        <strain evidence="1">20-A016</strain>
    </source>
</reference>
<proteinExistence type="predicted"/>
<sequence>MGFFKSLKEAVKPNEETKFNRKIRNYFEKEFIDKLNKNENRIEKTANFLEKSLKFNQKRFYPVFTTFCLFEDLFTEINCNLIEELFKILEKHKSLIKSLIGKNEKSNLKLQKICKLINQRLLPSFEADLKNRISIFSQNIFTKNKFSQNITKKNFKINLKNKSDFAKNFNNLQNYMENPYDLLNSKSIDNFSQNVEYFLLNKNLLFGKDKNDFLNSQISSELSFSQLLNSYDVFETVFEDSRQSCIFLTQILIFLQFLNEKFKLRFGKSSKDKIKNLNLRLIKLLEQKFPNKIIMIKMIIDRNKNWLNFKTVKIPSFGNKKENLSEKQKPKLKTILKKDPNDYLFKVWPSQSIEEPILMGNLVLENIWKTNVTSSNPTIINSENFEEKFKRSKKYFCGKSDLSKFGKIGIPSVEKEKQKLQSLVKEG</sequence>
<feature type="non-terminal residue" evidence="1">
    <location>
        <position position="427"/>
    </location>
</feature>
<keyword evidence="2" id="KW-1185">Reference proteome</keyword>
<name>A0ABV2AMG6_9EUKA</name>
<comment type="caution">
    <text evidence="1">The sequence shown here is derived from an EMBL/GenBank/DDBJ whole genome shotgun (WGS) entry which is preliminary data.</text>
</comment>
<dbReference type="Proteomes" id="UP001439008">
    <property type="component" value="Unassembled WGS sequence"/>
</dbReference>
<gene>
    <name evidence="1" type="ORF">MHBO_002467</name>
</gene>
<protein>
    <submittedName>
        <fullName evidence="1">Uncharacterized protein</fullName>
    </submittedName>
</protein>
<evidence type="ECO:0000313" key="2">
    <source>
        <dbReference type="Proteomes" id="UP001439008"/>
    </source>
</evidence>
<accession>A0ABV2AMG6</accession>
<evidence type="ECO:0000313" key="1">
    <source>
        <dbReference type="EMBL" id="MES1920841.1"/>
    </source>
</evidence>